<reference evidence="4" key="1">
    <citation type="submission" date="2006-10" db="EMBL/GenBank/DDBJ databases">
        <title>Complete sequence of Solibacter usitatus Ellin6076.</title>
        <authorList>
            <consortium name="US DOE Joint Genome Institute"/>
            <person name="Copeland A."/>
            <person name="Lucas S."/>
            <person name="Lapidus A."/>
            <person name="Barry K."/>
            <person name="Detter J.C."/>
            <person name="Glavina del Rio T."/>
            <person name="Hammon N."/>
            <person name="Israni S."/>
            <person name="Dalin E."/>
            <person name="Tice H."/>
            <person name="Pitluck S."/>
            <person name="Thompson L.S."/>
            <person name="Brettin T."/>
            <person name="Bruce D."/>
            <person name="Han C."/>
            <person name="Tapia R."/>
            <person name="Gilna P."/>
            <person name="Schmutz J."/>
            <person name="Larimer F."/>
            <person name="Land M."/>
            <person name="Hauser L."/>
            <person name="Kyrpides N."/>
            <person name="Mikhailova N."/>
            <person name="Janssen P.H."/>
            <person name="Kuske C.R."/>
            <person name="Richardson P."/>
        </authorList>
    </citation>
    <scope>NUCLEOTIDE SEQUENCE</scope>
    <source>
        <strain evidence="4">Ellin6076</strain>
    </source>
</reference>
<gene>
    <name evidence="4" type="ordered locus">Acid_0269</name>
</gene>
<accession>Q02CD5</accession>
<keyword evidence="2" id="KW-0456">Lyase</keyword>
<feature type="domain" description="Alginate lyase" evidence="3">
    <location>
        <begin position="45"/>
        <end position="321"/>
    </location>
</feature>
<dbReference type="EMBL" id="CP000473">
    <property type="protein sequence ID" value="ABJ81281.1"/>
    <property type="molecule type" value="Genomic_DNA"/>
</dbReference>
<dbReference type="KEGG" id="sus:Acid_0269"/>
<dbReference type="Pfam" id="PF05426">
    <property type="entry name" value="Alginate_lyase"/>
    <property type="match status" value="1"/>
</dbReference>
<dbReference type="Gene3D" id="1.50.10.100">
    <property type="entry name" value="Chondroitin AC/alginate lyase"/>
    <property type="match status" value="1"/>
</dbReference>
<dbReference type="GO" id="GO:0016829">
    <property type="term" value="F:lyase activity"/>
    <property type="evidence" value="ECO:0007669"/>
    <property type="project" value="UniProtKB-KW"/>
</dbReference>
<dbReference type="GO" id="GO:0042597">
    <property type="term" value="C:periplasmic space"/>
    <property type="evidence" value="ECO:0007669"/>
    <property type="project" value="InterPro"/>
</dbReference>
<dbReference type="SUPFAM" id="SSF48230">
    <property type="entry name" value="Chondroitin AC/alginate lyase"/>
    <property type="match status" value="1"/>
</dbReference>
<evidence type="ECO:0000259" key="3">
    <source>
        <dbReference type="Pfam" id="PF05426"/>
    </source>
</evidence>
<keyword evidence="1" id="KW-0732">Signal</keyword>
<dbReference type="eggNOG" id="ENOG502Z7SW">
    <property type="taxonomic scope" value="Bacteria"/>
</dbReference>
<dbReference type="HOGENOM" id="CLU_031144_0_0_0"/>
<name>Q02CD5_SOLUE</name>
<dbReference type="AlphaFoldDB" id="Q02CD5"/>
<organism evidence="4">
    <name type="scientific">Solibacter usitatus (strain Ellin6076)</name>
    <dbReference type="NCBI Taxonomy" id="234267"/>
    <lineage>
        <taxon>Bacteria</taxon>
        <taxon>Pseudomonadati</taxon>
        <taxon>Acidobacteriota</taxon>
        <taxon>Terriglobia</taxon>
        <taxon>Bryobacterales</taxon>
        <taxon>Solibacteraceae</taxon>
        <taxon>Candidatus Solibacter</taxon>
    </lineage>
</organism>
<dbReference type="InterPro" id="IPR008929">
    <property type="entry name" value="Chondroitin_lyas"/>
</dbReference>
<sequence length="383" mass="43708">MTLVSDSEAEAIHSAIVRREAWTVDPVRRLRADADRRAKEGPWSVTTERPQGIAMDIHDFYSEAPYWWPQADDPKAPYVRRDGQTNPNRFVANKNALVAMSDAVFALGAAAYFLDDPRYAQRAARDINTWFINPKTRMTPSLEYGQAVRNWNSGRGAGIVDGRSFIRAIQGMEFLAQTGNWDPKEQAAVRKWFQEYLRWLTTSDNGTNEKRAGNNHASWWTAQVAAVAGFVEDDATQKMAFNYYRDHIFPRQIRPDGTAPREEMRTKSLWYSAFNLEAFVTTCRIAQVRGVDLWDVHVKGGATISTVIEYLLPYLADPKKWTKEQVTEFPNDGLYFLAFAGMGLKKPEYIAVFRKLEHPEGAWLSVVDLMVSRYEASGHQTRH</sequence>
<dbReference type="InParanoid" id="Q02CD5"/>
<dbReference type="InterPro" id="IPR008397">
    <property type="entry name" value="Alginate_lyase_dom"/>
</dbReference>
<evidence type="ECO:0000313" key="4">
    <source>
        <dbReference type="EMBL" id="ABJ81281.1"/>
    </source>
</evidence>
<evidence type="ECO:0000256" key="2">
    <source>
        <dbReference type="ARBA" id="ARBA00023239"/>
    </source>
</evidence>
<proteinExistence type="predicted"/>
<protein>
    <recommendedName>
        <fullName evidence="3">Alginate lyase domain-containing protein</fullName>
    </recommendedName>
</protein>
<evidence type="ECO:0000256" key="1">
    <source>
        <dbReference type="ARBA" id="ARBA00022729"/>
    </source>
</evidence>
<dbReference type="STRING" id="234267.Acid_0269"/>